<evidence type="ECO:0000313" key="1">
    <source>
        <dbReference type="EMBL" id="TQJ04994.1"/>
    </source>
</evidence>
<reference evidence="1 2" key="1">
    <citation type="submission" date="2019-06" db="EMBL/GenBank/DDBJ databases">
        <title>Sequencing the genomes of 1000 actinobacteria strains.</title>
        <authorList>
            <person name="Klenk H.-P."/>
        </authorList>
    </citation>
    <scope>NUCLEOTIDE SEQUENCE [LARGE SCALE GENOMIC DNA]</scope>
    <source>
        <strain evidence="1 2">DSM 45679</strain>
    </source>
</reference>
<dbReference type="RefSeq" id="WP_246076543.1">
    <property type="nucleotide sequence ID" value="NZ_VFML01000001.1"/>
</dbReference>
<dbReference type="AlphaFoldDB" id="A0A542DPT5"/>
<comment type="caution">
    <text evidence="1">The sequence shown here is derived from an EMBL/GenBank/DDBJ whole genome shotgun (WGS) entry which is preliminary data.</text>
</comment>
<protein>
    <submittedName>
        <fullName evidence="1">Uncharacterized protein</fullName>
    </submittedName>
</protein>
<gene>
    <name evidence="1" type="ORF">FB471_4810</name>
</gene>
<sequence>MIEGSDPGADGPAACFRCGARRDPADPGRLLAWVADFDRGAKRWLCPSCARQHVRDIEGKLPGEYW</sequence>
<proteinExistence type="predicted"/>
<keyword evidence="2" id="KW-1185">Reference proteome</keyword>
<dbReference type="EMBL" id="VFML01000001">
    <property type="protein sequence ID" value="TQJ04994.1"/>
    <property type="molecule type" value="Genomic_DNA"/>
</dbReference>
<name>A0A542DPT5_AMYCI</name>
<organism evidence="1 2">
    <name type="scientific">Amycolatopsis cihanbeyliensis</name>
    <dbReference type="NCBI Taxonomy" id="1128664"/>
    <lineage>
        <taxon>Bacteria</taxon>
        <taxon>Bacillati</taxon>
        <taxon>Actinomycetota</taxon>
        <taxon>Actinomycetes</taxon>
        <taxon>Pseudonocardiales</taxon>
        <taxon>Pseudonocardiaceae</taxon>
        <taxon>Amycolatopsis</taxon>
    </lineage>
</organism>
<dbReference type="Proteomes" id="UP000320876">
    <property type="component" value="Unassembled WGS sequence"/>
</dbReference>
<evidence type="ECO:0000313" key="2">
    <source>
        <dbReference type="Proteomes" id="UP000320876"/>
    </source>
</evidence>
<accession>A0A542DPT5</accession>